<sequence length="169" mass="18470">METTVKLYSLNFRQAKTYWFTLLFVAGNLILPQLCHLIPQGGLILLPIYFFTLIAAYKFGIRVGLLTAVLSPLANSALFGMPAAAVLPEILIKSVTLAVAAAMAARYLKNVSMLAMVAVVLAYQIIGSLFEWVLTGSFLTAMQDFRLGVPGMLLQIVAGYALLKWLAKR</sequence>
<accession>A0ABR7CQA6</accession>
<gene>
    <name evidence="2" type="ORF">H8S08_10950</name>
</gene>
<name>A0ABR7CQA6_9BACT</name>
<keyword evidence="1" id="KW-0472">Membrane</keyword>
<evidence type="ECO:0000256" key="1">
    <source>
        <dbReference type="SAM" id="Phobius"/>
    </source>
</evidence>
<keyword evidence="1" id="KW-1133">Transmembrane helix</keyword>
<reference evidence="2 3" key="1">
    <citation type="submission" date="2020-08" db="EMBL/GenBank/DDBJ databases">
        <title>Genome public.</title>
        <authorList>
            <person name="Liu C."/>
            <person name="Sun Q."/>
        </authorList>
    </citation>
    <scope>NUCLEOTIDE SEQUENCE [LARGE SCALE GENOMIC DNA]</scope>
    <source>
        <strain evidence="2 3">New-7</strain>
    </source>
</reference>
<evidence type="ECO:0000313" key="3">
    <source>
        <dbReference type="Proteomes" id="UP000636891"/>
    </source>
</evidence>
<keyword evidence="3" id="KW-1185">Reference proteome</keyword>
<comment type="caution">
    <text evidence="2">The sequence shown here is derived from an EMBL/GenBank/DDBJ whole genome shotgun (WGS) entry which is preliminary data.</text>
</comment>
<keyword evidence="1" id="KW-0812">Transmembrane</keyword>
<feature type="transmembrane region" description="Helical" evidence="1">
    <location>
        <begin position="37"/>
        <end position="56"/>
    </location>
</feature>
<organism evidence="2 3">
    <name type="scientific">Alistipes hominis</name>
    <dbReference type="NCBI Taxonomy" id="2763015"/>
    <lineage>
        <taxon>Bacteria</taxon>
        <taxon>Pseudomonadati</taxon>
        <taxon>Bacteroidota</taxon>
        <taxon>Bacteroidia</taxon>
        <taxon>Bacteroidales</taxon>
        <taxon>Rikenellaceae</taxon>
        <taxon>Alistipes</taxon>
    </lineage>
</organism>
<dbReference type="RefSeq" id="WP_118656572.1">
    <property type="nucleotide sequence ID" value="NZ_JACOOK010000006.1"/>
</dbReference>
<feature type="transmembrane region" description="Helical" evidence="1">
    <location>
        <begin position="15"/>
        <end position="31"/>
    </location>
</feature>
<evidence type="ECO:0000313" key="2">
    <source>
        <dbReference type="EMBL" id="MBC5617530.1"/>
    </source>
</evidence>
<feature type="transmembrane region" description="Helical" evidence="1">
    <location>
        <begin position="90"/>
        <end position="108"/>
    </location>
</feature>
<proteinExistence type="predicted"/>
<protein>
    <submittedName>
        <fullName evidence="2">ECF transporter S component</fullName>
    </submittedName>
</protein>
<feature type="transmembrane region" description="Helical" evidence="1">
    <location>
        <begin position="115"/>
        <end position="135"/>
    </location>
</feature>
<dbReference type="EMBL" id="JACOOK010000006">
    <property type="protein sequence ID" value="MBC5617530.1"/>
    <property type="molecule type" value="Genomic_DNA"/>
</dbReference>
<dbReference type="Proteomes" id="UP000636891">
    <property type="component" value="Unassembled WGS sequence"/>
</dbReference>
<feature type="transmembrane region" description="Helical" evidence="1">
    <location>
        <begin position="147"/>
        <end position="167"/>
    </location>
</feature>